<dbReference type="PROSITE" id="PS50292">
    <property type="entry name" value="PEROXIDASE_3"/>
    <property type="match status" value="2"/>
</dbReference>
<sequence>MFPSRHVDDIDLFTGAMTEMRRPGALVGPTFACIIGQQFENYKRGDRFFYERPNPVVGFTRGQLRAIKQTSLAKILCSTMRGFIDVQPNLMDRPSRWNRIMFDLLTVQMHHYLTLEYRIYIVCLAGISSPRVRSVTSGFLPNARCISRKVHSGKAFISDGHTPFLTHFGQFLDHDVVSTPDVQPRPRLQQNQRSSFIDGTIIYGWDAEKEARLREPGTGDHRSLETVPMTVMYISLLRRHNLFVEELRKLPLPWTSELLYQEAKRIVIAELQHIVYNEFLPRVLGRRTMEQFGLWSAPLYEETYSPFVDPRTTSGFSAAAFRFGHSLVRNVHNQIGPGGSPVKHLYLLNHFDRLETHLKNFPGGNTEGFARWMKCSSSSKADGAFVDGLQNNLFRCKGPRCPMGGGATRAFDLPALNIQRGRDHGLPSYTKWRYWCSGRRTMIFTPNAIGLSDHSQLEANILRKTYKHVDDIDLYTGAMTETRLPGALVGPTFACIIGKQFSNYKRGDRFFYERPDSVMAFTPGKRN</sequence>
<keyword evidence="3" id="KW-0325">Glycoprotein</keyword>
<comment type="subcellular location">
    <subcellularLocation>
        <location evidence="1">Secreted</location>
    </subcellularLocation>
</comment>
<dbReference type="Proteomes" id="UP001186944">
    <property type="component" value="Unassembled WGS sequence"/>
</dbReference>
<evidence type="ECO:0000256" key="3">
    <source>
        <dbReference type="ARBA" id="ARBA00023180"/>
    </source>
</evidence>
<organism evidence="4 5">
    <name type="scientific">Pinctada imbricata</name>
    <name type="common">Atlantic pearl-oyster</name>
    <name type="synonym">Pinctada martensii</name>
    <dbReference type="NCBI Taxonomy" id="66713"/>
    <lineage>
        <taxon>Eukaryota</taxon>
        <taxon>Metazoa</taxon>
        <taxon>Spiralia</taxon>
        <taxon>Lophotrochozoa</taxon>
        <taxon>Mollusca</taxon>
        <taxon>Bivalvia</taxon>
        <taxon>Autobranchia</taxon>
        <taxon>Pteriomorphia</taxon>
        <taxon>Pterioida</taxon>
        <taxon>Pterioidea</taxon>
        <taxon>Pteriidae</taxon>
        <taxon>Pinctada</taxon>
    </lineage>
</organism>
<name>A0AA88Y9L9_PINIB</name>
<dbReference type="InterPro" id="IPR019791">
    <property type="entry name" value="Haem_peroxidase_animal"/>
</dbReference>
<comment type="caution">
    <text evidence="4">The sequence shown here is derived from an EMBL/GenBank/DDBJ whole genome shotgun (WGS) entry which is preliminary data.</text>
</comment>
<evidence type="ECO:0000313" key="5">
    <source>
        <dbReference type="Proteomes" id="UP001186944"/>
    </source>
</evidence>
<dbReference type="GO" id="GO:0005576">
    <property type="term" value="C:extracellular region"/>
    <property type="evidence" value="ECO:0007669"/>
    <property type="project" value="UniProtKB-SubCell"/>
</dbReference>
<gene>
    <name evidence="4" type="ORF">FSP39_015799</name>
</gene>
<dbReference type="EMBL" id="VSWD01000007">
    <property type="protein sequence ID" value="KAK3098065.1"/>
    <property type="molecule type" value="Genomic_DNA"/>
</dbReference>
<accession>A0AA88Y9L9</accession>
<evidence type="ECO:0000256" key="2">
    <source>
        <dbReference type="ARBA" id="ARBA00022525"/>
    </source>
</evidence>
<dbReference type="Gene3D" id="1.10.640.10">
    <property type="entry name" value="Haem peroxidase domain superfamily, animal type"/>
    <property type="match status" value="2"/>
</dbReference>
<dbReference type="AlphaFoldDB" id="A0AA88Y9L9"/>
<dbReference type="InterPro" id="IPR010255">
    <property type="entry name" value="Haem_peroxidase_sf"/>
</dbReference>
<keyword evidence="5" id="KW-1185">Reference proteome</keyword>
<evidence type="ECO:0000313" key="4">
    <source>
        <dbReference type="EMBL" id="KAK3098065.1"/>
    </source>
</evidence>
<dbReference type="GO" id="GO:0006979">
    <property type="term" value="P:response to oxidative stress"/>
    <property type="evidence" value="ECO:0007669"/>
    <property type="project" value="InterPro"/>
</dbReference>
<reference evidence="4" key="1">
    <citation type="submission" date="2019-08" db="EMBL/GenBank/DDBJ databases">
        <title>The improved chromosome-level genome for the pearl oyster Pinctada fucata martensii using PacBio sequencing and Hi-C.</title>
        <authorList>
            <person name="Zheng Z."/>
        </authorList>
    </citation>
    <scope>NUCLEOTIDE SEQUENCE</scope>
    <source>
        <strain evidence="4">ZZ-2019</strain>
        <tissue evidence="4">Adductor muscle</tissue>
    </source>
</reference>
<proteinExistence type="predicted"/>
<dbReference type="PANTHER" id="PTHR11475:SF4">
    <property type="entry name" value="CHORION PEROXIDASE"/>
    <property type="match status" value="1"/>
</dbReference>
<protein>
    <submittedName>
        <fullName evidence="4">Uncharacterized protein</fullName>
    </submittedName>
</protein>
<dbReference type="Pfam" id="PF03098">
    <property type="entry name" value="An_peroxidase"/>
    <property type="match status" value="3"/>
</dbReference>
<evidence type="ECO:0000256" key="1">
    <source>
        <dbReference type="ARBA" id="ARBA00004613"/>
    </source>
</evidence>
<dbReference type="InterPro" id="IPR037120">
    <property type="entry name" value="Haem_peroxidase_sf_animal"/>
</dbReference>
<dbReference type="GO" id="GO:0004601">
    <property type="term" value="F:peroxidase activity"/>
    <property type="evidence" value="ECO:0007669"/>
    <property type="project" value="InterPro"/>
</dbReference>
<dbReference type="SUPFAM" id="SSF48113">
    <property type="entry name" value="Heme-dependent peroxidases"/>
    <property type="match status" value="2"/>
</dbReference>
<dbReference type="PANTHER" id="PTHR11475">
    <property type="entry name" value="OXIDASE/PEROXIDASE"/>
    <property type="match status" value="1"/>
</dbReference>
<dbReference type="GO" id="GO:0020037">
    <property type="term" value="F:heme binding"/>
    <property type="evidence" value="ECO:0007669"/>
    <property type="project" value="InterPro"/>
</dbReference>
<keyword evidence="2" id="KW-0964">Secreted</keyword>